<dbReference type="GO" id="GO:0004601">
    <property type="term" value="F:peroxidase activity"/>
    <property type="evidence" value="ECO:0007669"/>
    <property type="project" value="UniProtKB-KW"/>
</dbReference>
<dbReference type="PANTHER" id="PTHR34599">
    <property type="entry name" value="PEROXIDASE-RELATED"/>
    <property type="match status" value="1"/>
</dbReference>
<dbReference type="CDD" id="cd03398">
    <property type="entry name" value="PAP2_haloperoxidase"/>
    <property type="match status" value="1"/>
</dbReference>
<proteinExistence type="predicted"/>
<dbReference type="Gene3D" id="1.10.606.20">
    <property type="match status" value="1"/>
</dbReference>
<dbReference type="InterPro" id="IPR052559">
    <property type="entry name" value="V-haloperoxidase"/>
</dbReference>
<reference evidence="2 3" key="1">
    <citation type="submission" date="2019-05" db="EMBL/GenBank/DDBJ databases">
        <title>Dyadobacter AR-3-8 sp. nov., isolated from arctic soil.</title>
        <authorList>
            <person name="Chaudhary D.K."/>
        </authorList>
    </citation>
    <scope>NUCLEOTIDE SEQUENCE [LARGE SCALE GENOMIC DNA]</scope>
    <source>
        <strain evidence="2 3">AR-3-8</strain>
    </source>
</reference>
<keyword evidence="3" id="KW-1185">Reference proteome</keyword>
<evidence type="ECO:0000313" key="3">
    <source>
        <dbReference type="Proteomes" id="UP000304900"/>
    </source>
</evidence>
<dbReference type="InterPro" id="IPR036938">
    <property type="entry name" value="PAP2/HPO_sf"/>
</dbReference>
<organism evidence="2 3">
    <name type="scientific">Dyadobacter frigoris</name>
    <dbReference type="NCBI Taxonomy" id="2576211"/>
    <lineage>
        <taxon>Bacteria</taxon>
        <taxon>Pseudomonadati</taxon>
        <taxon>Bacteroidota</taxon>
        <taxon>Cytophagia</taxon>
        <taxon>Cytophagales</taxon>
        <taxon>Spirosomataceae</taxon>
        <taxon>Dyadobacter</taxon>
    </lineage>
</organism>
<keyword evidence="2" id="KW-0575">Peroxidase</keyword>
<dbReference type="Proteomes" id="UP000304900">
    <property type="component" value="Unassembled WGS sequence"/>
</dbReference>
<dbReference type="InterPro" id="IPR000326">
    <property type="entry name" value="PAP2/HPO"/>
</dbReference>
<name>A0A4U6D6C6_9BACT</name>
<dbReference type="AlphaFoldDB" id="A0A4U6D6C6"/>
<dbReference type="SUPFAM" id="SSF48317">
    <property type="entry name" value="Acid phosphatase/Vanadium-dependent haloperoxidase"/>
    <property type="match status" value="1"/>
</dbReference>
<dbReference type="PROSITE" id="PS51257">
    <property type="entry name" value="PROKAR_LIPOPROTEIN"/>
    <property type="match status" value="1"/>
</dbReference>
<sequence length="451" mass="50368">MKIQFLLSLLLIGVLTGCNKKNEKLPDLNGSVIGQVTSQMTDVMVHDVTNPPLGARFYSYACLAGYEVVAQNDSAYKTMHGVLNDFPEIKKPEGITKYSYQLSAVLAMLETAKKMQPSGGLMLQKFQDHLVDSCKTIGFSEEIIMGSKEYALGISKQILKYAKADKYNRISNFPRYAPMEGKGNWYPTPPGYFPPVEPYFKTVRPFTLDTSSQFRPAPPIPFSEDKNSDFFKMMLANYHVKAEGQAKITAAFWDCNPFALENKGHLLVGMKKISPGAHWIGITDIACKQAKTDFPKTLLITTSVAIGLMDGFMACWDEKYRSNRIRPETVIRKYIDPNWKPFLQTPPFPEYLSGHSVVSSAAAVILTHYFGDNFAYTDTVEERFGLKARKFKSFNDAAKESGLSRFYGGIHFMDAVENGWIQGDKVGHWVVGKLSAVGDQQSVSGKHTASR</sequence>
<accession>A0A4U6D6C6</accession>
<protein>
    <submittedName>
        <fullName evidence="2">Vanadium-dependent haloperoxidase</fullName>
    </submittedName>
</protein>
<dbReference type="Pfam" id="PF01569">
    <property type="entry name" value="PAP2"/>
    <property type="match status" value="1"/>
</dbReference>
<keyword evidence="2" id="KW-0560">Oxidoreductase</keyword>
<feature type="domain" description="Phosphatidic acid phosphatase type 2/haloperoxidase" evidence="1">
    <location>
        <begin position="313"/>
        <end position="424"/>
    </location>
</feature>
<comment type="caution">
    <text evidence="2">The sequence shown here is derived from an EMBL/GenBank/DDBJ whole genome shotgun (WGS) entry which is preliminary data.</text>
</comment>
<dbReference type="EMBL" id="SZVO01000005">
    <property type="protein sequence ID" value="TKT91777.1"/>
    <property type="molecule type" value="Genomic_DNA"/>
</dbReference>
<dbReference type="PANTHER" id="PTHR34599:SF2">
    <property type="entry name" value="TRAF-TYPE DOMAIN-CONTAINING PROTEIN"/>
    <property type="match status" value="1"/>
</dbReference>
<evidence type="ECO:0000313" key="2">
    <source>
        <dbReference type="EMBL" id="TKT91777.1"/>
    </source>
</evidence>
<gene>
    <name evidence="2" type="ORF">FDK13_11495</name>
</gene>
<dbReference type="OrthoDB" id="7793240at2"/>
<dbReference type="RefSeq" id="WP_137340147.1">
    <property type="nucleotide sequence ID" value="NZ_BSQH01000016.1"/>
</dbReference>
<evidence type="ECO:0000259" key="1">
    <source>
        <dbReference type="Pfam" id="PF01569"/>
    </source>
</evidence>